<organism evidence="1 2">
    <name type="scientific">Aedes aegypti</name>
    <name type="common">Yellowfever mosquito</name>
    <name type="synonym">Culex aegypti</name>
    <dbReference type="NCBI Taxonomy" id="7159"/>
    <lineage>
        <taxon>Eukaryota</taxon>
        <taxon>Metazoa</taxon>
        <taxon>Ecdysozoa</taxon>
        <taxon>Arthropoda</taxon>
        <taxon>Hexapoda</taxon>
        <taxon>Insecta</taxon>
        <taxon>Pterygota</taxon>
        <taxon>Neoptera</taxon>
        <taxon>Endopterygota</taxon>
        <taxon>Diptera</taxon>
        <taxon>Nematocera</taxon>
        <taxon>Culicoidea</taxon>
        <taxon>Culicidae</taxon>
        <taxon>Culicinae</taxon>
        <taxon>Aedini</taxon>
        <taxon>Aedes</taxon>
        <taxon>Stegomyia</taxon>
    </lineage>
</organism>
<dbReference type="AlphaFoldDB" id="A0A6I8U6Z5"/>
<evidence type="ECO:0000313" key="2">
    <source>
        <dbReference type="Proteomes" id="UP000008820"/>
    </source>
</evidence>
<dbReference type="Gene3D" id="2.170.140.10">
    <property type="entry name" value="Chitin binding domain"/>
    <property type="match status" value="1"/>
</dbReference>
<dbReference type="GO" id="GO:0008061">
    <property type="term" value="F:chitin binding"/>
    <property type="evidence" value="ECO:0007669"/>
    <property type="project" value="InterPro"/>
</dbReference>
<dbReference type="InParanoid" id="A0A6I8U6Z5"/>
<name>A0A6I8U6Z5_AEDAE</name>
<dbReference type="SMART" id="SM00494">
    <property type="entry name" value="ChtBD2"/>
    <property type="match status" value="2"/>
</dbReference>
<accession>A0A6I8U6Z5</accession>
<proteinExistence type="predicted"/>
<gene>
    <name evidence="1" type="primary">110676393</name>
</gene>
<reference evidence="1 2" key="1">
    <citation type="submission" date="2017-06" db="EMBL/GenBank/DDBJ databases">
        <title>Aedes aegypti genome working group (AGWG) sequencing and assembly.</title>
        <authorList>
            <consortium name="Aedes aegypti Genome Working Group (AGWG)"/>
            <person name="Matthews B.J."/>
        </authorList>
    </citation>
    <scope>NUCLEOTIDE SEQUENCE [LARGE SCALE GENOMIC DNA]</scope>
    <source>
        <strain evidence="1 2">LVP_AGWG</strain>
    </source>
</reference>
<dbReference type="SUPFAM" id="SSF57625">
    <property type="entry name" value="Invertebrate chitin-binding proteins"/>
    <property type="match status" value="2"/>
</dbReference>
<protein>
    <submittedName>
        <fullName evidence="1">Uncharacterized protein</fullName>
    </submittedName>
</protein>
<dbReference type="InterPro" id="IPR002557">
    <property type="entry name" value="Chitin-bd_dom"/>
</dbReference>
<dbReference type="PROSITE" id="PS50940">
    <property type="entry name" value="CHIT_BIND_II"/>
    <property type="match status" value="1"/>
</dbReference>
<dbReference type="Proteomes" id="UP000008820">
    <property type="component" value="Chromosome 2"/>
</dbReference>
<dbReference type="EnsemblMetazoa" id="AAEL026402-RA">
    <property type="protein sequence ID" value="AAEL026402-PA"/>
    <property type="gene ID" value="AAEL026402"/>
</dbReference>
<dbReference type="InterPro" id="IPR036508">
    <property type="entry name" value="Chitin-bd_dom_sf"/>
</dbReference>
<reference evidence="1" key="2">
    <citation type="submission" date="2020-05" db="UniProtKB">
        <authorList>
            <consortium name="EnsemblMetazoa"/>
        </authorList>
    </citation>
    <scope>IDENTIFICATION</scope>
    <source>
        <strain evidence="1">LVP_AGWG</strain>
    </source>
</reference>
<dbReference type="OrthoDB" id="6597859at2759"/>
<keyword evidence="2" id="KW-1185">Reference proteome</keyword>
<dbReference type="Pfam" id="PF01607">
    <property type="entry name" value="CBM_14"/>
    <property type="match status" value="1"/>
</dbReference>
<sequence>MSSWLLKVGVLLVISAATNGNRILSVTKFQSGTCTKEGIICINCKTAARCIFVNNVWQPVPFEDCNADAGFFCNVNEGGCSQRVGACNPDGQEGSFVCNTMGVYPDPYDCEKYHFCYQNGQNLVSINMVCENTAFSPVTGDCSLPLGDTICTTPQWNCSQAGEMNAWPGNNNIYYVCIAENRNGIRVLYPELFRCSANQVFSSGRCVDRQTIPSLPGEDNSYRCDSPGLFPDGSNCRYYYFCDSNFVSQHLLCPSGSYFNPQTSSCVMGSC</sequence>
<dbReference type="GO" id="GO:0005576">
    <property type="term" value="C:extracellular region"/>
    <property type="evidence" value="ECO:0007669"/>
    <property type="project" value="InterPro"/>
</dbReference>
<evidence type="ECO:0000313" key="1">
    <source>
        <dbReference type="EnsemblMetazoa" id="AAEL026402-PA"/>
    </source>
</evidence>